<keyword evidence="1" id="KW-0677">Repeat</keyword>
<organism evidence="3 4">
    <name type="scientific">Gossypium harknessii</name>
    <dbReference type="NCBI Taxonomy" id="34285"/>
    <lineage>
        <taxon>Eukaryota</taxon>
        <taxon>Viridiplantae</taxon>
        <taxon>Streptophyta</taxon>
        <taxon>Embryophyta</taxon>
        <taxon>Tracheophyta</taxon>
        <taxon>Spermatophyta</taxon>
        <taxon>Magnoliopsida</taxon>
        <taxon>eudicotyledons</taxon>
        <taxon>Gunneridae</taxon>
        <taxon>Pentapetalae</taxon>
        <taxon>rosids</taxon>
        <taxon>malvids</taxon>
        <taxon>Malvales</taxon>
        <taxon>Malvaceae</taxon>
        <taxon>Malvoideae</taxon>
        <taxon>Gossypium</taxon>
    </lineage>
</organism>
<dbReference type="FunFam" id="1.25.40.10:FF:000996">
    <property type="entry name" value="Small kernel1"/>
    <property type="match status" value="1"/>
</dbReference>
<dbReference type="GO" id="GO:0009451">
    <property type="term" value="P:RNA modification"/>
    <property type="evidence" value="ECO:0007669"/>
    <property type="project" value="InterPro"/>
</dbReference>
<evidence type="ECO:0000313" key="4">
    <source>
        <dbReference type="Proteomes" id="UP000593560"/>
    </source>
</evidence>
<evidence type="ECO:0000256" key="1">
    <source>
        <dbReference type="ARBA" id="ARBA00022737"/>
    </source>
</evidence>
<feature type="repeat" description="PPR" evidence="2">
    <location>
        <begin position="173"/>
        <end position="207"/>
    </location>
</feature>
<dbReference type="Pfam" id="PF20431">
    <property type="entry name" value="E_motif"/>
    <property type="match status" value="1"/>
</dbReference>
<protein>
    <recommendedName>
        <fullName evidence="5">Pentatricopeptide repeat-containing protein</fullName>
    </recommendedName>
</protein>
<feature type="repeat" description="PPR" evidence="2">
    <location>
        <begin position="243"/>
        <end position="277"/>
    </location>
</feature>
<dbReference type="Pfam" id="PF13041">
    <property type="entry name" value="PPR_2"/>
    <property type="match status" value="3"/>
</dbReference>
<dbReference type="Proteomes" id="UP000593560">
    <property type="component" value="Unassembled WGS sequence"/>
</dbReference>
<dbReference type="GO" id="GO:0003723">
    <property type="term" value="F:RNA binding"/>
    <property type="evidence" value="ECO:0007669"/>
    <property type="project" value="InterPro"/>
</dbReference>
<accession>A0A7J9GJC8</accession>
<sequence length="715" mass="79253">MLTGEQAGRVVEDDDLVLKEGDVIIENIDGIHELMDKRMKTVIITLLGRRIGFNALLTGFQSDETSFIIIITAKSQIRMTFFFPLTRYLLFALKASRYHTSASVFDSPFNLLHFLNLSSTHQCLQFTKQAHARVFLLGFTQNPFLASKLLSLYALSGHLTLSKAVFDSVQDKNVYLWNSMINGYLKSYSYAEAFDLFCKMDCFNVKPDDFTLATISKVAGEIRDLVVGKLVHCQSVKTGFVVDIVVSNSLISMYGKCGEFEAMKKVFDEMRERNVGSWNALISGYSNSGDWRLVKDLWEVVKSMQFHGMQLDGFTVSSLLPLSSGGCTWGCNYGRELHCYTLKNELDSCFGSDVHLGCCLIDMYSKSGKVSTGRNVFDRMGSRNVYAWTAMINGYIENGNFEEALVLFQEMQLKDGIEPNKVSLVSVLPACGSYAGLRAGKQIHGYATRKELTCDVALRNALIDMYSKCGSLNSARQVFDEGSFGKDAISWSSMICGYGLHGKGEEAISLYNQMLLLGNKPDMITVVGVLSACCRSGLVNEGLSLYNTIKNEYGIKPTVEICACVVDMLGRSGQLDQALDFIQTMPVEPGPSVWGALVNASVMHGNIEMQELAHRFLIHLEPKNPSNYVSLSNLHASSKRWDAVAGLRKMMKEKGLKKAPGCSWININGKTHGFYVADKAHPHSTLIYEILDGLILIMKGAGYPIDSEELIPITS</sequence>
<feature type="repeat" description="PPR" evidence="2">
    <location>
        <begin position="487"/>
        <end position="521"/>
    </location>
</feature>
<comment type="caution">
    <text evidence="3">The sequence shown here is derived from an EMBL/GenBank/DDBJ whole genome shotgun (WGS) entry which is preliminary data.</text>
</comment>
<reference evidence="3 4" key="1">
    <citation type="journal article" date="2019" name="Genome Biol. Evol.">
        <title>Insights into the evolution of the New World diploid cottons (Gossypium, subgenus Houzingenia) based on genome sequencing.</title>
        <authorList>
            <person name="Grover C.E."/>
            <person name="Arick M.A. 2nd"/>
            <person name="Thrash A."/>
            <person name="Conover J.L."/>
            <person name="Sanders W.S."/>
            <person name="Peterson D.G."/>
            <person name="Frelichowski J.E."/>
            <person name="Scheffler J.A."/>
            <person name="Scheffler B.E."/>
            <person name="Wendel J.F."/>
        </authorList>
    </citation>
    <scope>NUCLEOTIDE SEQUENCE [LARGE SCALE GENOMIC DNA]</scope>
    <source>
        <strain evidence="3">0</strain>
        <tissue evidence="3">Leaf</tissue>
    </source>
</reference>
<dbReference type="EMBL" id="JABFAD010000005">
    <property type="protein sequence ID" value="MBA0797673.1"/>
    <property type="molecule type" value="Genomic_DNA"/>
</dbReference>
<proteinExistence type="predicted"/>
<keyword evidence="4" id="KW-1185">Reference proteome</keyword>
<evidence type="ECO:0000256" key="2">
    <source>
        <dbReference type="PROSITE-ProRule" id="PRU00708"/>
    </source>
</evidence>
<gene>
    <name evidence="3" type="ORF">Gohar_008346</name>
</gene>
<dbReference type="InterPro" id="IPR046960">
    <property type="entry name" value="PPR_At4g14850-like_plant"/>
</dbReference>
<evidence type="ECO:0008006" key="5">
    <source>
        <dbReference type="Google" id="ProtNLM"/>
    </source>
</evidence>
<dbReference type="NCBIfam" id="TIGR00756">
    <property type="entry name" value="PPR"/>
    <property type="match status" value="4"/>
</dbReference>
<dbReference type="Gene3D" id="1.25.40.10">
    <property type="entry name" value="Tetratricopeptide repeat domain"/>
    <property type="match status" value="4"/>
</dbReference>
<dbReference type="PANTHER" id="PTHR47926">
    <property type="entry name" value="PENTATRICOPEPTIDE REPEAT-CONTAINING PROTEIN"/>
    <property type="match status" value="1"/>
</dbReference>
<dbReference type="OrthoDB" id="879807at2759"/>
<dbReference type="InterPro" id="IPR046848">
    <property type="entry name" value="E_motif"/>
</dbReference>
<dbReference type="PROSITE" id="PS51375">
    <property type="entry name" value="PPR"/>
    <property type="match status" value="4"/>
</dbReference>
<dbReference type="InterPro" id="IPR002885">
    <property type="entry name" value="PPR_rpt"/>
</dbReference>
<feature type="repeat" description="PPR" evidence="2">
    <location>
        <begin position="384"/>
        <end position="419"/>
    </location>
</feature>
<name>A0A7J9GJC8_9ROSI</name>
<dbReference type="FunFam" id="1.25.40.10:FF:000073">
    <property type="entry name" value="Pentatricopeptide repeat-containing protein chloroplastic"/>
    <property type="match status" value="1"/>
</dbReference>
<dbReference type="Pfam" id="PF01535">
    <property type="entry name" value="PPR"/>
    <property type="match status" value="3"/>
</dbReference>
<evidence type="ECO:0000313" key="3">
    <source>
        <dbReference type="EMBL" id="MBA0797673.1"/>
    </source>
</evidence>
<dbReference type="PANTHER" id="PTHR47926:SF540">
    <property type="entry name" value="PENTATRICOPEPTIDE REPEAT-CONTAINING PROTEIN"/>
    <property type="match status" value="1"/>
</dbReference>
<dbReference type="AlphaFoldDB" id="A0A7J9GJC8"/>
<dbReference type="InterPro" id="IPR011990">
    <property type="entry name" value="TPR-like_helical_dom_sf"/>
</dbReference>